<comment type="caution">
    <text evidence="2">The sequence shown here is derived from an EMBL/GenBank/DDBJ whole genome shotgun (WGS) entry which is preliminary data.</text>
</comment>
<name>A0A0D6XCK5_THEFI</name>
<keyword evidence="1" id="KW-0472">Membrane</keyword>
<accession>A0A0D6XCK5</accession>
<reference evidence="2 3" key="1">
    <citation type="journal article" date="2015" name="Genome Announc.">
        <title>Draft Genome Sequence of the Thermophile Thermus filiformis ATCC 43280, Producer of Carotenoid-(Di)glucoside-Branched Fatty Acid (Di)esters and Source of Hyperthermostable Enzymes of Biotechnological Interest.</title>
        <authorList>
            <person name="Mandelli F."/>
            <person name="Oliveira Ramires B."/>
            <person name="Couger M.B."/>
            <person name="Paixao D.A."/>
            <person name="Camilo C.M."/>
            <person name="Polikarpov I."/>
            <person name="Prade R."/>
            <person name="Riano-Pachon D.M."/>
            <person name="Squina F.M."/>
        </authorList>
    </citation>
    <scope>NUCLEOTIDE SEQUENCE [LARGE SCALE GENOMIC DNA]</scope>
    <source>
        <strain evidence="2 3">ATCC 43280</strain>
    </source>
</reference>
<proteinExistence type="predicted"/>
<keyword evidence="3" id="KW-1185">Reference proteome</keyword>
<keyword evidence="1" id="KW-1133">Transmembrane helix</keyword>
<keyword evidence="1" id="KW-0812">Transmembrane</keyword>
<feature type="transmembrane region" description="Helical" evidence="1">
    <location>
        <begin position="51"/>
        <end position="69"/>
    </location>
</feature>
<dbReference type="Proteomes" id="UP000030364">
    <property type="component" value="Unassembled WGS sequence"/>
</dbReference>
<evidence type="ECO:0000256" key="1">
    <source>
        <dbReference type="SAM" id="Phobius"/>
    </source>
</evidence>
<dbReference type="EMBL" id="JPSL02000038">
    <property type="protein sequence ID" value="KIX84608.1"/>
    <property type="molecule type" value="Genomic_DNA"/>
</dbReference>
<gene>
    <name evidence="2" type="ORF">THFILI_04705</name>
</gene>
<evidence type="ECO:0000313" key="3">
    <source>
        <dbReference type="Proteomes" id="UP000030364"/>
    </source>
</evidence>
<organism evidence="2 3">
    <name type="scientific">Thermus filiformis</name>
    <dbReference type="NCBI Taxonomy" id="276"/>
    <lineage>
        <taxon>Bacteria</taxon>
        <taxon>Thermotogati</taxon>
        <taxon>Deinococcota</taxon>
        <taxon>Deinococci</taxon>
        <taxon>Thermales</taxon>
        <taxon>Thermaceae</taxon>
        <taxon>Thermus</taxon>
    </lineage>
</organism>
<sequence length="75" mass="8372">MNPLYDLSLEGIPKALFLLNFGQLLSLGHLDLGQLHRVKFAGRRTTGPLGFVLLFFLLRGFTLGVRVRVFGVSTR</sequence>
<evidence type="ECO:0000313" key="2">
    <source>
        <dbReference type="EMBL" id="KIX84608.1"/>
    </source>
</evidence>
<protein>
    <submittedName>
        <fullName evidence="2">Uncharacterized protein</fullName>
    </submittedName>
</protein>
<dbReference type="AlphaFoldDB" id="A0A0D6XCK5"/>